<dbReference type="SMART" id="SM00355">
    <property type="entry name" value="ZnF_C2H2"/>
    <property type="match status" value="6"/>
</dbReference>
<keyword evidence="2" id="KW-0479">Metal-binding</keyword>
<reference evidence="10 11" key="1">
    <citation type="submission" date="2020-06" db="EMBL/GenBank/DDBJ databases">
        <authorList>
            <consortium name="Wellcome Sanger Institute Data Sharing"/>
        </authorList>
    </citation>
    <scope>NUCLEOTIDE SEQUENCE [LARGE SCALE GENOMIC DNA]</scope>
</reference>
<evidence type="ECO:0000256" key="4">
    <source>
        <dbReference type="ARBA" id="ARBA00022771"/>
    </source>
</evidence>
<evidence type="ECO:0000256" key="1">
    <source>
        <dbReference type="ARBA" id="ARBA00004123"/>
    </source>
</evidence>
<feature type="domain" description="C2H2-type" evidence="9">
    <location>
        <begin position="345"/>
        <end position="372"/>
    </location>
</feature>
<dbReference type="InterPro" id="IPR013087">
    <property type="entry name" value="Znf_C2H2_type"/>
</dbReference>
<feature type="compositionally biased region" description="Acidic residues" evidence="8">
    <location>
        <begin position="334"/>
        <end position="344"/>
    </location>
</feature>
<feature type="compositionally biased region" description="Polar residues" evidence="8">
    <location>
        <begin position="321"/>
        <end position="330"/>
    </location>
</feature>
<dbReference type="GeneTree" id="ENSGT00940000167283"/>
<feature type="compositionally biased region" description="Basic residues" evidence="8">
    <location>
        <begin position="309"/>
        <end position="320"/>
    </location>
</feature>
<dbReference type="Pfam" id="PF00096">
    <property type="entry name" value="zf-C2H2"/>
    <property type="match status" value="1"/>
</dbReference>
<dbReference type="AlphaFoldDB" id="A0AAY4CYV7"/>
<organism evidence="10 11">
    <name type="scientific">Denticeps clupeoides</name>
    <name type="common">denticle herring</name>
    <dbReference type="NCBI Taxonomy" id="299321"/>
    <lineage>
        <taxon>Eukaryota</taxon>
        <taxon>Metazoa</taxon>
        <taxon>Chordata</taxon>
        <taxon>Craniata</taxon>
        <taxon>Vertebrata</taxon>
        <taxon>Euteleostomi</taxon>
        <taxon>Actinopterygii</taxon>
        <taxon>Neopterygii</taxon>
        <taxon>Teleostei</taxon>
        <taxon>Clupei</taxon>
        <taxon>Clupeiformes</taxon>
        <taxon>Denticipitoidei</taxon>
        <taxon>Denticipitidae</taxon>
        <taxon>Denticeps</taxon>
    </lineage>
</organism>
<dbReference type="PANTHER" id="PTHR24376">
    <property type="entry name" value="ZINC FINGER PROTEIN"/>
    <property type="match status" value="1"/>
</dbReference>
<reference evidence="10" key="3">
    <citation type="submission" date="2025-09" db="UniProtKB">
        <authorList>
            <consortium name="Ensembl"/>
        </authorList>
    </citation>
    <scope>IDENTIFICATION</scope>
</reference>
<dbReference type="GO" id="GO:0000978">
    <property type="term" value="F:RNA polymerase II cis-regulatory region sequence-specific DNA binding"/>
    <property type="evidence" value="ECO:0007669"/>
    <property type="project" value="TreeGrafter"/>
</dbReference>
<feature type="domain" description="C2H2-type" evidence="9">
    <location>
        <begin position="230"/>
        <end position="258"/>
    </location>
</feature>
<dbReference type="PROSITE" id="PS00028">
    <property type="entry name" value="ZINC_FINGER_C2H2_1"/>
    <property type="match status" value="5"/>
</dbReference>
<keyword evidence="5" id="KW-0862">Zinc</keyword>
<comment type="subcellular location">
    <subcellularLocation>
        <location evidence="1">Nucleus</location>
    </subcellularLocation>
</comment>
<evidence type="ECO:0000256" key="5">
    <source>
        <dbReference type="ARBA" id="ARBA00022833"/>
    </source>
</evidence>
<keyword evidence="4 7" id="KW-0863">Zinc-finger</keyword>
<gene>
    <name evidence="10" type="primary">si:ch211-148l7.4</name>
</gene>
<accession>A0AAY4CYV7</accession>
<evidence type="ECO:0000256" key="3">
    <source>
        <dbReference type="ARBA" id="ARBA00022737"/>
    </source>
</evidence>
<evidence type="ECO:0000256" key="2">
    <source>
        <dbReference type="ARBA" id="ARBA00022723"/>
    </source>
</evidence>
<proteinExistence type="predicted"/>
<keyword evidence="11" id="KW-1185">Reference proteome</keyword>
<dbReference type="PANTHER" id="PTHR24376:SF216">
    <property type="entry name" value="ZINC FINGER PROTEIN 420-LIKE"/>
    <property type="match status" value="1"/>
</dbReference>
<dbReference type="InterPro" id="IPR036236">
    <property type="entry name" value="Znf_C2H2_sf"/>
</dbReference>
<feature type="domain" description="C2H2-type" evidence="9">
    <location>
        <begin position="174"/>
        <end position="202"/>
    </location>
</feature>
<feature type="domain" description="C2H2-type" evidence="9">
    <location>
        <begin position="395"/>
        <end position="417"/>
    </location>
</feature>
<evidence type="ECO:0000313" key="11">
    <source>
        <dbReference type="Proteomes" id="UP000694580"/>
    </source>
</evidence>
<name>A0AAY4CYV7_9TELE</name>
<evidence type="ECO:0000256" key="7">
    <source>
        <dbReference type="PROSITE-ProRule" id="PRU00042"/>
    </source>
</evidence>
<feature type="domain" description="C2H2-type" evidence="9">
    <location>
        <begin position="277"/>
        <end position="299"/>
    </location>
</feature>
<evidence type="ECO:0000256" key="6">
    <source>
        <dbReference type="ARBA" id="ARBA00023242"/>
    </source>
</evidence>
<dbReference type="Gene3D" id="3.30.160.60">
    <property type="entry name" value="Classic Zinc Finger"/>
    <property type="match status" value="3"/>
</dbReference>
<reference evidence="10" key="2">
    <citation type="submission" date="2025-08" db="UniProtKB">
        <authorList>
            <consortium name="Ensembl"/>
        </authorList>
    </citation>
    <scope>IDENTIFICATION</scope>
</reference>
<keyword evidence="3" id="KW-0677">Repeat</keyword>
<feature type="region of interest" description="Disordered" evidence="8">
    <location>
        <begin position="305"/>
        <end position="344"/>
    </location>
</feature>
<dbReference type="GO" id="GO:0005634">
    <property type="term" value="C:nucleus"/>
    <property type="evidence" value="ECO:0007669"/>
    <property type="project" value="UniProtKB-SubCell"/>
</dbReference>
<dbReference type="GO" id="GO:0001228">
    <property type="term" value="F:DNA-binding transcription activator activity, RNA polymerase II-specific"/>
    <property type="evidence" value="ECO:0007669"/>
    <property type="project" value="TreeGrafter"/>
</dbReference>
<dbReference type="Ensembl" id="ENSDCDT00010047546.1">
    <property type="protein sequence ID" value="ENSDCDP00010037954.1"/>
    <property type="gene ID" value="ENSDCDG00010024618.1"/>
</dbReference>
<keyword evidence="6" id="KW-0539">Nucleus</keyword>
<evidence type="ECO:0000259" key="9">
    <source>
        <dbReference type="PROSITE" id="PS50157"/>
    </source>
</evidence>
<evidence type="ECO:0000313" key="10">
    <source>
        <dbReference type="Ensembl" id="ENSDCDP00010037954.1"/>
    </source>
</evidence>
<dbReference type="PROSITE" id="PS50157">
    <property type="entry name" value="ZINC_FINGER_C2H2_2"/>
    <property type="match status" value="6"/>
</dbReference>
<dbReference type="SUPFAM" id="SSF57667">
    <property type="entry name" value="beta-beta-alpha zinc fingers"/>
    <property type="match status" value="1"/>
</dbReference>
<sequence>MDAVPCGWDGGKGQEAFVKSRPMGEALTKLAKLMARVEHEQEARAQKPQAGAAPCQDQALRKPHRCGTCAQKFALPSTLQLHKCLGAGPVSAEPPDVPDAAAQPQQYQHRRRHADGPYACAPCGRDFSHKQELLYHQQAGGCQPAALGPAASSPATTQPAPSHDALLCPPTRSSFCQLCNRAFRSAAGLANHQRFWHPDLKPPRNSKPHEVTRSLGREAAVRRRAKGQQFPCRSCDKVFAQTALLHQHRNEVHGRKKWAWREHRPAAKKARRGTFTYPCSVCGKVFLHQVTRWYHLRTHNLPLQNQKVKVGRPPKFRKAKSNTAPRQRTQGPGDEPDGREEDTEFPCPSCSEVFASLAALRDHDEVHQPPRAARSCSVCSQEMSSSKEGLVEKVYHCAPCRRAFLTLGAFLQHSQLHLIDL</sequence>
<dbReference type="Proteomes" id="UP000694580">
    <property type="component" value="Chromosome 10"/>
</dbReference>
<dbReference type="GO" id="GO:0008270">
    <property type="term" value="F:zinc ion binding"/>
    <property type="evidence" value="ECO:0007669"/>
    <property type="project" value="UniProtKB-KW"/>
</dbReference>
<evidence type="ECO:0000256" key="8">
    <source>
        <dbReference type="SAM" id="MobiDB-lite"/>
    </source>
</evidence>
<feature type="domain" description="C2H2-type" evidence="9">
    <location>
        <begin position="118"/>
        <end position="138"/>
    </location>
</feature>
<protein>
    <recommendedName>
        <fullName evidence="9">C2H2-type domain-containing protein</fullName>
    </recommendedName>
</protein>